<accession>C8X5D2</accession>
<reference evidence="5" key="1">
    <citation type="submission" date="2009-09" db="EMBL/GenBank/DDBJ databases">
        <title>The complete chromosome of Desulfohalobium retbaense DSM 5692.</title>
        <authorList>
            <consortium name="US DOE Joint Genome Institute (JGI-PGF)"/>
            <person name="Lucas S."/>
            <person name="Copeland A."/>
            <person name="Lapidus A."/>
            <person name="Glavina del Rio T."/>
            <person name="Dalin E."/>
            <person name="Tice H."/>
            <person name="Bruce D."/>
            <person name="Goodwin L."/>
            <person name="Pitluck S."/>
            <person name="Kyrpides N."/>
            <person name="Mavromatis K."/>
            <person name="Ivanova N."/>
            <person name="Mikhailova N."/>
            <person name="Munk A.C."/>
            <person name="Brettin T."/>
            <person name="Detter J.C."/>
            <person name="Han C."/>
            <person name="Tapia R."/>
            <person name="Larimer F."/>
            <person name="Land M."/>
            <person name="Hauser L."/>
            <person name="Markowitz V."/>
            <person name="Cheng J.-F."/>
            <person name="Hugenholtz P."/>
            <person name="Woyke T."/>
            <person name="Wu D."/>
            <person name="Spring S."/>
            <person name="Klenk H.-P."/>
            <person name="Eisen J.A."/>
        </authorList>
    </citation>
    <scope>NUCLEOTIDE SEQUENCE [LARGE SCALE GENOMIC DNA]</scope>
    <source>
        <strain evidence="5">DSM 5692</strain>
    </source>
</reference>
<keyword evidence="2" id="KW-0677">Repeat</keyword>
<dbReference type="STRING" id="485915.Dret_2346"/>
<dbReference type="HOGENOM" id="CLU_531828_0_0_7"/>
<dbReference type="PROSITE" id="PS00678">
    <property type="entry name" value="WD_REPEATS_1"/>
    <property type="match status" value="1"/>
</dbReference>
<dbReference type="OrthoDB" id="9765809at2"/>
<dbReference type="EMBL" id="CP001734">
    <property type="protein sequence ID" value="ACV69629.1"/>
    <property type="molecule type" value="Genomic_DNA"/>
</dbReference>
<dbReference type="InterPro" id="IPR015943">
    <property type="entry name" value="WD40/YVTN_repeat-like_dom_sf"/>
</dbReference>
<dbReference type="InterPro" id="IPR019775">
    <property type="entry name" value="WD40_repeat_CS"/>
</dbReference>
<dbReference type="AlphaFoldDB" id="C8X5D2"/>
<feature type="repeat" description="WD" evidence="3">
    <location>
        <begin position="301"/>
        <end position="342"/>
    </location>
</feature>
<dbReference type="PANTHER" id="PTHR19879">
    <property type="entry name" value="TRANSCRIPTION INITIATION FACTOR TFIID"/>
    <property type="match status" value="1"/>
</dbReference>
<evidence type="ECO:0000256" key="3">
    <source>
        <dbReference type="PROSITE-ProRule" id="PRU00221"/>
    </source>
</evidence>
<protein>
    <submittedName>
        <fullName evidence="4">WD40 repeat, subgroup</fullName>
    </submittedName>
</protein>
<dbReference type="InterPro" id="IPR001680">
    <property type="entry name" value="WD40_rpt"/>
</dbReference>
<dbReference type="Pfam" id="PF00400">
    <property type="entry name" value="WD40"/>
    <property type="match status" value="3"/>
</dbReference>
<dbReference type="PROSITE" id="PS50082">
    <property type="entry name" value="WD_REPEATS_2"/>
    <property type="match status" value="3"/>
</dbReference>
<reference evidence="4 5" key="2">
    <citation type="journal article" date="2010" name="Stand. Genomic Sci.">
        <title>Complete genome sequence of Desulfohalobium retbaense type strain (HR(100)).</title>
        <authorList>
            <person name="Spring S."/>
            <person name="Nolan M."/>
            <person name="Lapidus A."/>
            <person name="Glavina Del Rio T."/>
            <person name="Copeland A."/>
            <person name="Tice H."/>
            <person name="Cheng J.F."/>
            <person name="Lucas S."/>
            <person name="Land M."/>
            <person name="Chen F."/>
            <person name="Bruce D."/>
            <person name="Goodwin L."/>
            <person name="Pitluck S."/>
            <person name="Ivanova N."/>
            <person name="Mavromatis K."/>
            <person name="Mikhailova N."/>
            <person name="Pati A."/>
            <person name="Chen A."/>
            <person name="Palaniappan K."/>
            <person name="Hauser L."/>
            <person name="Chang Y.J."/>
            <person name="Jeffries C.D."/>
            <person name="Munk C."/>
            <person name="Kiss H."/>
            <person name="Chain P."/>
            <person name="Han C."/>
            <person name="Brettin T."/>
            <person name="Detter J.C."/>
            <person name="Schuler E."/>
            <person name="Goker M."/>
            <person name="Rohde M."/>
            <person name="Bristow J."/>
            <person name="Eisen J.A."/>
            <person name="Markowitz V."/>
            <person name="Hugenholtz P."/>
            <person name="Kyrpides N.C."/>
            <person name="Klenk H.P."/>
        </authorList>
    </citation>
    <scope>NUCLEOTIDE SEQUENCE [LARGE SCALE GENOMIC DNA]</scope>
    <source>
        <strain evidence="4 5">DSM 5692</strain>
    </source>
</reference>
<keyword evidence="5" id="KW-1185">Reference proteome</keyword>
<dbReference type="RefSeq" id="WP_015752763.1">
    <property type="nucleotide sequence ID" value="NC_013223.1"/>
</dbReference>
<evidence type="ECO:0000313" key="5">
    <source>
        <dbReference type="Proteomes" id="UP000001052"/>
    </source>
</evidence>
<keyword evidence="1 3" id="KW-0853">WD repeat</keyword>
<dbReference type="PROSITE" id="PS50294">
    <property type="entry name" value="WD_REPEATS_REGION"/>
    <property type="match status" value="2"/>
</dbReference>
<feature type="repeat" description="WD" evidence="3">
    <location>
        <begin position="41"/>
        <end position="82"/>
    </location>
</feature>
<dbReference type="eggNOG" id="COG2319">
    <property type="taxonomic scope" value="Bacteria"/>
</dbReference>
<dbReference type="KEGG" id="drt:Dret_2346"/>
<evidence type="ECO:0000256" key="2">
    <source>
        <dbReference type="ARBA" id="ARBA00022737"/>
    </source>
</evidence>
<proteinExistence type="predicted"/>
<gene>
    <name evidence="4" type="ordered locus">Dret_2346</name>
</gene>
<dbReference type="Gene3D" id="2.130.10.10">
    <property type="entry name" value="YVTN repeat-like/Quinoprotein amine dehydrogenase"/>
    <property type="match status" value="2"/>
</dbReference>
<dbReference type="PANTHER" id="PTHR19879:SF9">
    <property type="entry name" value="TRANSCRIPTION INITIATION FACTOR TFIID SUBUNIT 5"/>
    <property type="match status" value="1"/>
</dbReference>
<dbReference type="SMART" id="SM00320">
    <property type="entry name" value="WD40"/>
    <property type="match status" value="3"/>
</dbReference>
<evidence type="ECO:0000256" key="1">
    <source>
        <dbReference type="ARBA" id="ARBA00022574"/>
    </source>
</evidence>
<dbReference type="SUPFAM" id="SSF82171">
    <property type="entry name" value="DPP6 N-terminal domain-like"/>
    <property type="match status" value="1"/>
</dbReference>
<feature type="repeat" description="WD" evidence="3">
    <location>
        <begin position="83"/>
        <end position="124"/>
    </location>
</feature>
<dbReference type="Proteomes" id="UP000001052">
    <property type="component" value="Chromosome"/>
</dbReference>
<sequence>MARRGRRFCGLGGAAVLATLVLVGASAGLGQALTLDPLRVITAHEKNIYALAVAPDGETVYTGSRDKTIKAWSVPQGKHLATFKGHQRQVNALAASPDGTRLVSAGYDSILRLWQLPEGKQVRETRIKGAYDFDLDFDRRGRFVLVRAGRDLQLYSSPDLELQRSFDSDQGPEATVLGADGTLAVAAMTGKRLHAWDIETGALRLDSDAAPGRAAAVAASPDGRLVAWGTQAHVRSQKRSPTVWIWEPGQGETVRPLEAMTLTAQALAFTPDGKAVLAGSNRHGDGVLLAVDGSGVLATLTGREDDNLEDVAVTPDGRYALAGTKNGALVIWDLASVDTSATGAAEAAAATPVDQGGTKLEGMLLTGSLYLRFSSEGWQSMDHARELELQGEGAVLPAGVNELTGKGWPRISALVSDTVRTYADKAERVRMENRIEAEHRVRGKQEYAAGLVPLNGKETMYLRYFDGSDTVYKFFPYARGRLTTLVLTIAGRVERLPNQAKALARSAMVGPE</sequence>
<evidence type="ECO:0000313" key="4">
    <source>
        <dbReference type="EMBL" id="ACV69629.1"/>
    </source>
</evidence>
<organism evidence="4 5">
    <name type="scientific">Desulfohalobium retbaense (strain ATCC 49708 / DSM 5692 / JCM 16813 / HR100)</name>
    <dbReference type="NCBI Taxonomy" id="485915"/>
    <lineage>
        <taxon>Bacteria</taxon>
        <taxon>Pseudomonadati</taxon>
        <taxon>Thermodesulfobacteriota</taxon>
        <taxon>Desulfovibrionia</taxon>
        <taxon>Desulfovibrionales</taxon>
        <taxon>Desulfohalobiaceae</taxon>
        <taxon>Desulfohalobium</taxon>
    </lineage>
</organism>
<name>C8X5D2_DESRD</name>